<accession>A0ABU9KBG7</accession>
<evidence type="ECO:0000313" key="3">
    <source>
        <dbReference type="Proteomes" id="UP001389717"/>
    </source>
</evidence>
<sequence>MTLLPYTNKKNSEVIVLENKKSYTEMMKASAMTRKRNAERNVLEIYIDMLLYESILASQKTKLLEDIDAALDLKNESLFMKLTEELKEVNIRYGL</sequence>
<comment type="caution">
    <text evidence="2">The sequence shown here is derived from an EMBL/GenBank/DDBJ whole genome shotgun (WGS) entry which is preliminary data.</text>
</comment>
<dbReference type="EMBL" id="JBBYAF010000027">
    <property type="protein sequence ID" value="MEL3973352.1"/>
    <property type="molecule type" value="Genomic_DNA"/>
</dbReference>
<name>A0ABU9KBG7_9BACI</name>
<keyword evidence="3" id="KW-1185">Reference proteome</keyword>
<dbReference type="Proteomes" id="UP001389717">
    <property type="component" value="Unassembled WGS sequence"/>
</dbReference>
<gene>
    <name evidence="2" type="ORF">AAEO50_13775</name>
</gene>
<organism evidence="2 3">
    <name type="scientific">Rossellomorea oryzaecorticis</name>
    <dbReference type="NCBI Taxonomy" id="1396505"/>
    <lineage>
        <taxon>Bacteria</taxon>
        <taxon>Bacillati</taxon>
        <taxon>Bacillota</taxon>
        <taxon>Bacilli</taxon>
        <taxon>Bacillales</taxon>
        <taxon>Bacillaceae</taxon>
        <taxon>Rossellomorea</taxon>
    </lineage>
</organism>
<dbReference type="InterPro" id="IPR027393">
    <property type="entry name" value="Virus_scaffolding_prot_C"/>
</dbReference>
<evidence type="ECO:0000313" key="2">
    <source>
        <dbReference type="EMBL" id="MEL3973352.1"/>
    </source>
</evidence>
<dbReference type="Pfam" id="PF08858">
    <property type="entry name" value="IDEAL"/>
    <property type="match status" value="1"/>
</dbReference>
<feature type="domain" description="IDEAL" evidence="1">
    <location>
        <begin position="50"/>
        <end position="86"/>
    </location>
</feature>
<dbReference type="Gene3D" id="4.10.810.10">
    <property type="entry name" value="Virus Scaffolding Protein, Chain A"/>
    <property type="match status" value="1"/>
</dbReference>
<protein>
    <submittedName>
        <fullName evidence="2">IDEAL domain-containing protein</fullName>
    </submittedName>
</protein>
<dbReference type="InterPro" id="IPR014957">
    <property type="entry name" value="IDEAL_dom"/>
</dbReference>
<proteinExistence type="predicted"/>
<reference evidence="2 3" key="1">
    <citation type="submission" date="2024-04" db="EMBL/GenBank/DDBJ databases">
        <title>Bacillus oryzaecorticis sp. nov., a moderately halophilic bacterium isolated from rice husks.</title>
        <authorList>
            <person name="Zhu H.-S."/>
        </authorList>
    </citation>
    <scope>NUCLEOTIDE SEQUENCE [LARGE SCALE GENOMIC DNA]</scope>
    <source>
        <strain evidence="2 3">ZC255</strain>
    </source>
</reference>
<evidence type="ECO:0000259" key="1">
    <source>
        <dbReference type="SMART" id="SM00914"/>
    </source>
</evidence>
<dbReference type="SMART" id="SM00914">
    <property type="entry name" value="IDEAL"/>
    <property type="match status" value="1"/>
</dbReference>